<dbReference type="InterPro" id="IPR008979">
    <property type="entry name" value="Galactose-bd-like_sf"/>
</dbReference>
<dbReference type="InterPro" id="IPR006102">
    <property type="entry name" value="Ig-like_GH2"/>
</dbReference>
<keyword evidence="4" id="KW-0732">Signal</keyword>
<dbReference type="EMBL" id="JACRTE010000003">
    <property type="protein sequence ID" value="MBC8596038.1"/>
    <property type="molecule type" value="Genomic_DNA"/>
</dbReference>
<evidence type="ECO:0000313" key="11">
    <source>
        <dbReference type="Proteomes" id="UP000647416"/>
    </source>
</evidence>
<dbReference type="GO" id="GO:0005975">
    <property type="term" value="P:carbohydrate metabolic process"/>
    <property type="evidence" value="ECO:0007669"/>
    <property type="project" value="InterPro"/>
</dbReference>
<evidence type="ECO:0000256" key="6">
    <source>
        <dbReference type="ARBA" id="ARBA00023295"/>
    </source>
</evidence>
<organism evidence="10 11">
    <name type="scientific">Qingrenia yutianensis</name>
    <dbReference type="NCBI Taxonomy" id="2763676"/>
    <lineage>
        <taxon>Bacteria</taxon>
        <taxon>Bacillati</taxon>
        <taxon>Bacillota</taxon>
        <taxon>Clostridia</taxon>
        <taxon>Eubacteriales</taxon>
        <taxon>Oscillospiraceae</taxon>
        <taxon>Qingrenia</taxon>
    </lineage>
</organism>
<dbReference type="Proteomes" id="UP000647416">
    <property type="component" value="Unassembled WGS sequence"/>
</dbReference>
<comment type="similarity">
    <text evidence="2">Belongs to the glycosyl hydrolase 2 family.</text>
</comment>
<keyword evidence="6" id="KW-0326">Glycosidase</keyword>
<dbReference type="Pfam" id="PF22666">
    <property type="entry name" value="Glyco_hydro_2_N2"/>
    <property type="match status" value="1"/>
</dbReference>
<dbReference type="Pfam" id="PF00703">
    <property type="entry name" value="Glyco_hydro_2"/>
    <property type="match status" value="1"/>
</dbReference>
<evidence type="ECO:0000256" key="4">
    <source>
        <dbReference type="ARBA" id="ARBA00022729"/>
    </source>
</evidence>
<gene>
    <name evidence="10" type="ORF">H8706_04040</name>
</gene>
<evidence type="ECO:0000256" key="1">
    <source>
        <dbReference type="ARBA" id="ARBA00000829"/>
    </source>
</evidence>
<dbReference type="GO" id="GO:0004567">
    <property type="term" value="F:beta-mannosidase activity"/>
    <property type="evidence" value="ECO:0007669"/>
    <property type="project" value="UniProtKB-EC"/>
</dbReference>
<evidence type="ECO:0000259" key="8">
    <source>
        <dbReference type="Pfam" id="PF02836"/>
    </source>
</evidence>
<dbReference type="EC" id="3.2.1.25" evidence="3"/>
<dbReference type="InterPro" id="IPR036156">
    <property type="entry name" value="Beta-gal/glucu_dom_sf"/>
</dbReference>
<dbReference type="InterPro" id="IPR050887">
    <property type="entry name" value="Beta-mannosidase_GH2"/>
</dbReference>
<dbReference type="InterPro" id="IPR013783">
    <property type="entry name" value="Ig-like_fold"/>
</dbReference>
<dbReference type="InterPro" id="IPR054593">
    <property type="entry name" value="Beta-mannosidase-like_N2"/>
</dbReference>
<accession>A0A926ITT5</accession>
<dbReference type="SUPFAM" id="SSF51445">
    <property type="entry name" value="(Trans)glycosidases"/>
    <property type="match status" value="1"/>
</dbReference>
<dbReference type="InterPro" id="IPR017853">
    <property type="entry name" value="GH"/>
</dbReference>
<dbReference type="Gene3D" id="2.60.120.260">
    <property type="entry name" value="Galactose-binding domain-like"/>
    <property type="match status" value="1"/>
</dbReference>
<keyword evidence="5" id="KW-0378">Hydrolase</keyword>
<dbReference type="AlphaFoldDB" id="A0A926ITT5"/>
<reference evidence="10" key="1">
    <citation type="submission" date="2020-08" db="EMBL/GenBank/DDBJ databases">
        <title>Genome public.</title>
        <authorList>
            <person name="Liu C."/>
            <person name="Sun Q."/>
        </authorList>
    </citation>
    <scope>NUCLEOTIDE SEQUENCE</scope>
    <source>
        <strain evidence="10">NSJ-50</strain>
    </source>
</reference>
<dbReference type="GO" id="GO:0006516">
    <property type="term" value="P:glycoprotein catabolic process"/>
    <property type="evidence" value="ECO:0007669"/>
    <property type="project" value="TreeGrafter"/>
</dbReference>
<dbReference type="Gene3D" id="2.60.40.10">
    <property type="entry name" value="Immunoglobulins"/>
    <property type="match status" value="1"/>
</dbReference>
<comment type="caution">
    <text evidence="10">The sequence shown here is derived from an EMBL/GenBank/DDBJ whole genome shotgun (WGS) entry which is preliminary data.</text>
</comment>
<keyword evidence="11" id="KW-1185">Reference proteome</keyword>
<evidence type="ECO:0000259" key="9">
    <source>
        <dbReference type="Pfam" id="PF22666"/>
    </source>
</evidence>
<dbReference type="Gene3D" id="3.20.20.80">
    <property type="entry name" value="Glycosidases"/>
    <property type="match status" value="1"/>
</dbReference>
<comment type="catalytic activity">
    <reaction evidence="1">
        <text>Hydrolysis of terminal, non-reducing beta-D-mannose residues in beta-D-mannosides.</text>
        <dbReference type="EC" id="3.2.1.25"/>
    </reaction>
</comment>
<evidence type="ECO:0000256" key="2">
    <source>
        <dbReference type="ARBA" id="ARBA00007401"/>
    </source>
</evidence>
<proteinExistence type="inferred from homology"/>
<dbReference type="SUPFAM" id="SSF49785">
    <property type="entry name" value="Galactose-binding domain-like"/>
    <property type="match status" value="1"/>
</dbReference>
<evidence type="ECO:0000256" key="5">
    <source>
        <dbReference type="ARBA" id="ARBA00022801"/>
    </source>
</evidence>
<dbReference type="Pfam" id="PF02836">
    <property type="entry name" value="Glyco_hydro_2_C"/>
    <property type="match status" value="1"/>
</dbReference>
<evidence type="ECO:0000259" key="7">
    <source>
        <dbReference type="Pfam" id="PF00703"/>
    </source>
</evidence>
<dbReference type="InterPro" id="IPR006103">
    <property type="entry name" value="Glyco_hydro_2_cat"/>
</dbReference>
<protein>
    <recommendedName>
        <fullName evidence="3">beta-mannosidase</fullName>
        <ecNumber evidence="3">3.2.1.25</ecNumber>
    </recommendedName>
</protein>
<name>A0A926ITT5_9FIRM</name>
<feature type="domain" description="Glycoside hydrolase family 2 catalytic" evidence="8">
    <location>
        <begin position="350"/>
        <end position="442"/>
    </location>
</feature>
<dbReference type="PANTHER" id="PTHR43730">
    <property type="entry name" value="BETA-MANNOSIDASE"/>
    <property type="match status" value="1"/>
</dbReference>
<dbReference type="RefSeq" id="WP_262431603.1">
    <property type="nucleotide sequence ID" value="NZ_JACRTE010000003.1"/>
</dbReference>
<dbReference type="SUPFAM" id="SSF49303">
    <property type="entry name" value="beta-Galactosidase/glucuronidase domain"/>
    <property type="match status" value="1"/>
</dbReference>
<sequence>MEKIKISGKWRLYYFEQYERNEVSPADLHGRESIPCTVPGNVELELINQGILPEDIYMGQNIRLTEAYEKYEWWYETKITMPDIKGRAYLYFEGVDTLAEYWLDGEKIGKSENMLIPVKIPVKNPVAGKTYTLCVRLRSPIIEAEKIPFDMLSCAMSWQGEIDESLPIRKARHSYGWDIMPRAVSAGIWRDVYIADETDYGFNQLAYFVKNFSADGGKNAAVTFFYELNGLPEKGTEIEIHGICGESEFYCRRAVRFKAKSEDITVENPKLWWPKGYGEPNIYKTSVRILNGGKVMSEKTLNVGIRKAELKRTDTTDGKNGYFGFIVNDVPITVYGTNWVPLDAFHSREHERYDRALGLLDDIGCNMVRCWGGNVYPEQKFYDFCDRRGIMVWQDFAMACGTYPQDDEFAEKMKKEAEAVVRLYRNHPSLVLWTGDNECDQMAWQYAGGKENRLTREILPEAVARNDFARSYLPSSPYIAKGHSEFETSERHLWGPRDFYKSDYYKNTPAHFASELGYHACPPTESVKKFISQGQLWGNIEDSEDWILHSSDQCGNNARMKLMGEQIRQFFGYTPESLEEFSFLSQISQAEANKFYIELFRCNKPVKTGLIWWNLIDGWPQFSDAVVDWYFEKKIAYYYIKRVQQPVCVMLSEMENWHHRVVIANDTLKEVTVKYRVTDADTKDVLAEGSAVICANGIQNADSIRLYYSDKKMLLIDYEVDGVKHKNHYLCGLPPFSPEHYRKWYGMLEID</sequence>
<evidence type="ECO:0000256" key="3">
    <source>
        <dbReference type="ARBA" id="ARBA00012754"/>
    </source>
</evidence>
<dbReference type="PANTHER" id="PTHR43730:SF1">
    <property type="entry name" value="BETA-MANNOSIDASE"/>
    <property type="match status" value="1"/>
</dbReference>
<feature type="domain" description="Beta-mannosidase-like galactose-binding" evidence="9">
    <location>
        <begin position="31"/>
        <end position="190"/>
    </location>
</feature>
<feature type="domain" description="Glycoside hydrolase family 2 immunoglobulin-like beta-sandwich" evidence="7">
    <location>
        <begin position="260"/>
        <end position="306"/>
    </location>
</feature>
<evidence type="ECO:0000313" key="10">
    <source>
        <dbReference type="EMBL" id="MBC8596038.1"/>
    </source>
</evidence>